<feature type="transmembrane region" description="Helical" evidence="1">
    <location>
        <begin position="12"/>
        <end position="32"/>
    </location>
</feature>
<dbReference type="RefSeq" id="WP_184659107.1">
    <property type="nucleotide sequence ID" value="NZ_CP031518.1"/>
</dbReference>
<proteinExistence type="predicted"/>
<reference evidence="2 3" key="1">
    <citation type="submission" date="2020-08" db="EMBL/GenBank/DDBJ databases">
        <title>Genomic Encyclopedia of Type Strains, Phase IV (KMG-IV): sequencing the most valuable type-strain genomes for metagenomic binning, comparative biology and taxonomic classification.</title>
        <authorList>
            <person name="Goeker M."/>
        </authorList>
    </citation>
    <scope>NUCLEOTIDE SEQUENCE [LARGE SCALE GENOMIC DNA]</scope>
    <source>
        <strain evidence="2 3">DSM 103462</strain>
    </source>
</reference>
<protein>
    <submittedName>
        <fullName evidence="2">Uncharacterized protein</fullName>
    </submittedName>
</protein>
<gene>
    <name evidence="2" type="ORF">HNP76_001500</name>
</gene>
<evidence type="ECO:0000256" key="1">
    <source>
        <dbReference type="SAM" id="Phobius"/>
    </source>
</evidence>
<feature type="transmembrane region" description="Helical" evidence="1">
    <location>
        <begin position="52"/>
        <end position="73"/>
    </location>
</feature>
<evidence type="ECO:0000313" key="3">
    <source>
        <dbReference type="Proteomes" id="UP000518887"/>
    </source>
</evidence>
<sequence>MSNSSELRILPVIANISVGIMLAVGGIWALQGGGDFGCQAIKSIFSGDLRKILVLVFGGIELLSGIFIILQLFIGDRIGTFSRILKLIVIIVWIAAIVLSDFFGAKGLFNNGINHFLSWLYTFATHLIILVALLITRS</sequence>
<organism evidence="2 3">
    <name type="scientific">Treponema ruminis</name>
    <dbReference type="NCBI Taxonomy" id="744515"/>
    <lineage>
        <taxon>Bacteria</taxon>
        <taxon>Pseudomonadati</taxon>
        <taxon>Spirochaetota</taxon>
        <taxon>Spirochaetia</taxon>
        <taxon>Spirochaetales</taxon>
        <taxon>Treponemataceae</taxon>
        <taxon>Treponema</taxon>
    </lineage>
</organism>
<keyword evidence="3" id="KW-1185">Reference proteome</keyword>
<keyword evidence="1" id="KW-0812">Transmembrane</keyword>
<keyword evidence="1" id="KW-0472">Membrane</keyword>
<keyword evidence="1" id="KW-1133">Transmembrane helix</keyword>
<dbReference type="Proteomes" id="UP000518887">
    <property type="component" value="Unassembled WGS sequence"/>
</dbReference>
<feature type="transmembrane region" description="Helical" evidence="1">
    <location>
        <begin position="85"/>
        <end position="104"/>
    </location>
</feature>
<feature type="transmembrane region" description="Helical" evidence="1">
    <location>
        <begin position="116"/>
        <end position="135"/>
    </location>
</feature>
<dbReference type="EMBL" id="JACHFQ010000004">
    <property type="protein sequence ID" value="MBB5226132.1"/>
    <property type="molecule type" value="Genomic_DNA"/>
</dbReference>
<accession>A0A7W8G941</accession>
<evidence type="ECO:0000313" key="2">
    <source>
        <dbReference type="EMBL" id="MBB5226132.1"/>
    </source>
</evidence>
<dbReference type="AlphaFoldDB" id="A0A7W8G941"/>
<comment type="caution">
    <text evidence="2">The sequence shown here is derived from an EMBL/GenBank/DDBJ whole genome shotgun (WGS) entry which is preliminary data.</text>
</comment>
<name>A0A7W8G941_9SPIR</name>